<keyword evidence="2" id="KW-1185">Reference proteome</keyword>
<dbReference type="AlphaFoldDB" id="A0ABD1M5W9"/>
<comment type="caution">
    <text evidence="1">The sequence shown here is derived from an EMBL/GenBank/DDBJ whole genome shotgun (WGS) entry which is preliminary data.</text>
</comment>
<accession>A0ABD1M5W9</accession>
<evidence type="ECO:0000313" key="2">
    <source>
        <dbReference type="Proteomes" id="UP001603857"/>
    </source>
</evidence>
<gene>
    <name evidence="1" type="ORF">Fmac_018763</name>
</gene>
<proteinExistence type="predicted"/>
<sequence>MVKGISGIGKGVDFCHYGDAFGGFSWQPPLLSLCHAVLTAVKEKHIRALLPFGPHCLGGDGGKTNILKSTGSSGPSARSIQTSVVQFATVKETFKRAERKCNWYI</sequence>
<name>A0ABD1M5W9_9FABA</name>
<reference evidence="1 2" key="1">
    <citation type="submission" date="2024-08" db="EMBL/GenBank/DDBJ databases">
        <title>Insights into the chromosomal genome structure of Flemingia macrophylla.</title>
        <authorList>
            <person name="Ding Y."/>
            <person name="Zhao Y."/>
            <person name="Bi W."/>
            <person name="Wu M."/>
            <person name="Zhao G."/>
            <person name="Gong Y."/>
            <person name="Li W."/>
            <person name="Zhang P."/>
        </authorList>
    </citation>
    <scope>NUCLEOTIDE SEQUENCE [LARGE SCALE GENOMIC DNA]</scope>
    <source>
        <strain evidence="1">DYQJB</strain>
        <tissue evidence="1">Leaf</tissue>
    </source>
</reference>
<dbReference type="Proteomes" id="UP001603857">
    <property type="component" value="Unassembled WGS sequence"/>
</dbReference>
<evidence type="ECO:0000313" key="1">
    <source>
        <dbReference type="EMBL" id="KAL2331182.1"/>
    </source>
</evidence>
<protein>
    <submittedName>
        <fullName evidence="1">Uncharacterized protein</fullName>
    </submittedName>
</protein>
<dbReference type="EMBL" id="JBGMDY010000006">
    <property type="protein sequence ID" value="KAL2331182.1"/>
    <property type="molecule type" value="Genomic_DNA"/>
</dbReference>
<organism evidence="1 2">
    <name type="scientific">Flemingia macrophylla</name>
    <dbReference type="NCBI Taxonomy" id="520843"/>
    <lineage>
        <taxon>Eukaryota</taxon>
        <taxon>Viridiplantae</taxon>
        <taxon>Streptophyta</taxon>
        <taxon>Embryophyta</taxon>
        <taxon>Tracheophyta</taxon>
        <taxon>Spermatophyta</taxon>
        <taxon>Magnoliopsida</taxon>
        <taxon>eudicotyledons</taxon>
        <taxon>Gunneridae</taxon>
        <taxon>Pentapetalae</taxon>
        <taxon>rosids</taxon>
        <taxon>fabids</taxon>
        <taxon>Fabales</taxon>
        <taxon>Fabaceae</taxon>
        <taxon>Papilionoideae</taxon>
        <taxon>50 kb inversion clade</taxon>
        <taxon>NPAAA clade</taxon>
        <taxon>indigoferoid/millettioid clade</taxon>
        <taxon>Phaseoleae</taxon>
        <taxon>Flemingia</taxon>
    </lineage>
</organism>